<dbReference type="AlphaFoldDB" id="A0A495J044"/>
<dbReference type="PANTHER" id="PTHR43133:SF46">
    <property type="entry name" value="RNA POLYMERASE SIGMA-70 FACTOR ECF SUBFAMILY"/>
    <property type="match status" value="1"/>
</dbReference>
<dbReference type="NCBIfam" id="TIGR02937">
    <property type="entry name" value="sigma70-ECF"/>
    <property type="match status" value="1"/>
</dbReference>
<dbReference type="Gene3D" id="1.10.10.10">
    <property type="entry name" value="Winged helix-like DNA-binding domain superfamily/Winged helix DNA-binding domain"/>
    <property type="match status" value="1"/>
</dbReference>
<dbReference type="InterPro" id="IPR013324">
    <property type="entry name" value="RNA_pol_sigma_r3/r4-like"/>
</dbReference>
<dbReference type="Pfam" id="PF08281">
    <property type="entry name" value="Sigma70_r4_2"/>
    <property type="match status" value="1"/>
</dbReference>
<evidence type="ECO:0000313" key="7">
    <source>
        <dbReference type="EMBL" id="RKR81459.1"/>
    </source>
</evidence>
<evidence type="ECO:0000256" key="2">
    <source>
        <dbReference type="ARBA" id="ARBA00023015"/>
    </source>
</evidence>
<evidence type="ECO:0000259" key="6">
    <source>
        <dbReference type="Pfam" id="PF08281"/>
    </source>
</evidence>
<keyword evidence="3" id="KW-0731">Sigma factor</keyword>
<evidence type="ECO:0000256" key="3">
    <source>
        <dbReference type="ARBA" id="ARBA00023082"/>
    </source>
</evidence>
<dbReference type="GO" id="GO:0016987">
    <property type="term" value="F:sigma factor activity"/>
    <property type="evidence" value="ECO:0007669"/>
    <property type="project" value="UniProtKB-KW"/>
</dbReference>
<dbReference type="RefSeq" id="WP_121197158.1">
    <property type="nucleotide sequence ID" value="NZ_RBKU01000001.1"/>
</dbReference>
<dbReference type="SUPFAM" id="SSF88946">
    <property type="entry name" value="Sigma2 domain of RNA polymerase sigma factors"/>
    <property type="match status" value="1"/>
</dbReference>
<sequence length="213" mass="25175">MNRVRTIDEQTDFRYLDGIRQGDHSSFTELYRKYFQGLVLASDKYVKEIDVAKEIVQDVFLKMWEHAFELDHVVSLKSYLYRTVINASLNHLKREKNINQHHLKIADEVTYDSIDDVQAEQELKILIFKEIENLPGQCKKVFKMSRFDGLKYREIAVLLEISEKTVENHMVRALKILREKLYDKDSKDNSYKLKIFHLLFASAPGLISLEKFI</sequence>
<evidence type="ECO:0000313" key="8">
    <source>
        <dbReference type="Proteomes" id="UP000268007"/>
    </source>
</evidence>
<keyword evidence="8" id="KW-1185">Reference proteome</keyword>
<dbReference type="NCBIfam" id="TIGR02985">
    <property type="entry name" value="Sig70_bacteroi1"/>
    <property type="match status" value="1"/>
</dbReference>
<dbReference type="Proteomes" id="UP000268007">
    <property type="component" value="Unassembled WGS sequence"/>
</dbReference>
<dbReference type="GO" id="GO:0006352">
    <property type="term" value="P:DNA-templated transcription initiation"/>
    <property type="evidence" value="ECO:0007669"/>
    <property type="project" value="InterPro"/>
</dbReference>
<comment type="similarity">
    <text evidence="1">Belongs to the sigma-70 factor family. ECF subfamily.</text>
</comment>
<dbReference type="InterPro" id="IPR013249">
    <property type="entry name" value="RNA_pol_sigma70_r4_t2"/>
</dbReference>
<evidence type="ECO:0000256" key="4">
    <source>
        <dbReference type="ARBA" id="ARBA00023163"/>
    </source>
</evidence>
<name>A0A495J044_9SPHI</name>
<evidence type="ECO:0000256" key="1">
    <source>
        <dbReference type="ARBA" id="ARBA00010641"/>
    </source>
</evidence>
<dbReference type="InterPro" id="IPR036388">
    <property type="entry name" value="WH-like_DNA-bd_sf"/>
</dbReference>
<dbReference type="InterPro" id="IPR014284">
    <property type="entry name" value="RNA_pol_sigma-70_dom"/>
</dbReference>
<keyword evidence="4" id="KW-0804">Transcription</keyword>
<comment type="caution">
    <text evidence="7">The sequence shown here is derived from an EMBL/GenBank/DDBJ whole genome shotgun (WGS) entry which is preliminary data.</text>
</comment>
<dbReference type="InterPro" id="IPR014327">
    <property type="entry name" value="RNA_pol_sigma70_bacteroid"/>
</dbReference>
<protein>
    <submittedName>
        <fullName evidence="7">RNA polymerase sigma-70 factor (ECF subfamily)</fullName>
    </submittedName>
</protein>
<dbReference type="PANTHER" id="PTHR43133">
    <property type="entry name" value="RNA POLYMERASE ECF-TYPE SIGMA FACTO"/>
    <property type="match status" value="1"/>
</dbReference>
<dbReference type="InterPro" id="IPR007627">
    <property type="entry name" value="RNA_pol_sigma70_r2"/>
</dbReference>
<dbReference type="GO" id="GO:0003677">
    <property type="term" value="F:DNA binding"/>
    <property type="evidence" value="ECO:0007669"/>
    <property type="project" value="InterPro"/>
</dbReference>
<dbReference type="InterPro" id="IPR039425">
    <property type="entry name" value="RNA_pol_sigma-70-like"/>
</dbReference>
<reference evidence="7 8" key="1">
    <citation type="submission" date="2018-10" db="EMBL/GenBank/DDBJ databases">
        <title>Genomic Encyclopedia of Archaeal and Bacterial Type Strains, Phase II (KMG-II): from individual species to whole genera.</title>
        <authorList>
            <person name="Goeker M."/>
        </authorList>
    </citation>
    <scope>NUCLEOTIDE SEQUENCE [LARGE SCALE GENOMIC DNA]</scope>
    <source>
        <strain evidence="7 8">DSM 18602</strain>
    </source>
</reference>
<keyword evidence="2" id="KW-0805">Transcription regulation</keyword>
<proteinExistence type="inferred from homology"/>
<dbReference type="EMBL" id="RBKU01000001">
    <property type="protein sequence ID" value="RKR81459.1"/>
    <property type="molecule type" value="Genomic_DNA"/>
</dbReference>
<gene>
    <name evidence="7" type="ORF">BDD43_1606</name>
</gene>
<dbReference type="Gene3D" id="1.10.1740.10">
    <property type="match status" value="1"/>
</dbReference>
<organism evidence="7 8">
    <name type="scientific">Mucilaginibacter gracilis</name>
    <dbReference type="NCBI Taxonomy" id="423350"/>
    <lineage>
        <taxon>Bacteria</taxon>
        <taxon>Pseudomonadati</taxon>
        <taxon>Bacteroidota</taxon>
        <taxon>Sphingobacteriia</taxon>
        <taxon>Sphingobacteriales</taxon>
        <taxon>Sphingobacteriaceae</taxon>
        <taxon>Mucilaginibacter</taxon>
    </lineage>
</organism>
<evidence type="ECO:0000259" key="5">
    <source>
        <dbReference type="Pfam" id="PF04542"/>
    </source>
</evidence>
<feature type="domain" description="RNA polymerase sigma factor 70 region 4 type 2" evidence="6">
    <location>
        <begin position="130"/>
        <end position="176"/>
    </location>
</feature>
<accession>A0A495J044</accession>
<dbReference type="SUPFAM" id="SSF88659">
    <property type="entry name" value="Sigma3 and sigma4 domains of RNA polymerase sigma factors"/>
    <property type="match status" value="1"/>
</dbReference>
<feature type="domain" description="RNA polymerase sigma-70 region 2" evidence="5">
    <location>
        <begin position="44"/>
        <end position="96"/>
    </location>
</feature>
<dbReference type="InterPro" id="IPR013325">
    <property type="entry name" value="RNA_pol_sigma_r2"/>
</dbReference>
<dbReference type="OrthoDB" id="8687055at2"/>
<dbReference type="Pfam" id="PF04542">
    <property type="entry name" value="Sigma70_r2"/>
    <property type="match status" value="1"/>
</dbReference>